<dbReference type="PANTHER" id="PTHR32552:SF81">
    <property type="entry name" value="TONB-DEPENDENT OUTER MEMBRANE RECEPTOR"/>
    <property type="match status" value="1"/>
</dbReference>
<evidence type="ECO:0000256" key="9">
    <source>
        <dbReference type="ARBA" id="ARBA00023136"/>
    </source>
</evidence>
<keyword evidence="7" id="KW-0406">Ion transport</keyword>
<dbReference type="Gene3D" id="2.40.170.20">
    <property type="entry name" value="TonB-dependent receptor, beta-barrel domain"/>
    <property type="match status" value="1"/>
</dbReference>
<keyword evidence="3 11" id="KW-1134">Transmembrane beta strand</keyword>
<evidence type="ECO:0000256" key="6">
    <source>
        <dbReference type="ARBA" id="ARBA00023004"/>
    </source>
</evidence>
<dbReference type="GO" id="GO:0006826">
    <property type="term" value="P:iron ion transport"/>
    <property type="evidence" value="ECO:0007669"/>
    <property type="project" value="UniProtKB-KW"/>
</dbReference>
<organism evidence="16 17">
    <name type="scientific">Pseudoalteromonas porphyrae</name>
    <dbReference type="NCBI Taxonomy" id="187330"/>
    <lineage>
        <taxon>Bacteria</taxon>
        <taxon>Pseudomonadati</taxon>
        <taxon>Pseudomonadota</taxon>
        <taxon>Gammaproteobacteria</taxon>
        <taxon>Alteromonadales</taxon>
        <taxon>Pseudoalteromonadaceae</taxon>
        <taxon>Pseudoalteromonas</taxon>
    </lineage>
</organism>
<dbReference type="STRING" id="187330.AMS58_05195"/>
<keyword evidence="17" id="KW-1185">Reference proteome</keyword>
<evidence type="ECO:0000259" key="14">
    <source>
        <dbReference type="Pfam" id="PF00593"/>
    </source>
</evidence>
<dbReference type="EMBL" id="LHPH01000001">
    <property type="protein sequence ID" value="KPH65591.1"/>
    <property type="molecule type" value="Genomic_DNA"/>
</dbReference>
<dbReference type="RefSeq" id="WP_054203972.1">
    <property type="nucleotide sequence ID" value="NZ_LHPH01000001.1"/>
</dbReference>
<sequence>MKIKDVLIPVAALVSTTALANTEETKTANQMTVIEVTGELLSRSLLQSGNSVVVFDAKTLENRPELRTVRDVLSEIPNITMVTGTGKAPTVRGIDGTGAAENANAFFAGSRARLNWQIDGRSATYNEIVFGDLGIWDLNQIEVLRGPQSTLAGRNAIAGTIRVETQDPTFEQQFTIRAEGGNLDQRRLSATYNQPLTEQFSLRIAADQFERRSSVDYDPYVGVEDPADMEGRAIRGKLLYEGDDEYNTRIVITLNDNKYSGPNGEIIDYPFGERRSNFPQQPVHVTHTKSLGIEYSASINEQLELEVTASATDFNFERKSTPDGSKANVDTKEFVVEPRLRYQGDNGAQWVIGSRYYSSKQDDWIQFIVKQSFTDDSNNFAIYSEGAFPFSENFELTAGLRYEKENRKREGGDPDRAIAKIESDNDYSALLPKLGLSYQVNDGHTIGLQLSRGYNAGGGGISFGAPIVNYEYDEEYVNSLELYGRQQWADNSVSTSQNLFYSQYKDMQLPFDLTPENTRDEAYVVRNADEVTTVGFEFSADWRIDEQFNLYGSFALLDSEITDYPGSGLEGNSLFMVPSASMKFGGTWQSNNWIVNMSGQYTDGWYTNISNDEGSKTGAFATFNTSLSYSISEQAKLYLTVRNIFDEDAPVALYPGTAPADSNEPDSHFDKAVLTQPRTISAGLQYTF</sequence>
<evidence type="ECO:0000256" key="3">
    <source>
        <dbReference type="ARBA" id="ARBA00022452"/>
    </source>
</evidence>
<evidence type="ECO:0000259" key="15">
    <source>
        <dbReference type="Pfam" id="PF07715"/>
    </source>
</evidence>
<feature type="chain" id="PRO_5005855232" evidence="13">
    <location>
        <begin position="21"/>
        <end position="688"/>
    </location>
</feature>
<comment type="subcellular location">
    <subcellularLocation>
        <location evidence="1 11">Cell outer membrane</location>
        <topology evidence="1 11">Multi-pass membrane protein</topology>
    </subcellularLocation>
</comment>
<dbReference type="AlphaFoldDB" id="A0A0N0M1T1"/>
<keyword evidence="2 11" id="KW-0813">Transport</keyword>
<dbReference type="InterPro" id="IPR037066">
    <property type="entry name" value="Plug_dom_sf"/>
</dbReference>
<dbReference type="InterPro" id="IPR012910">
    <property type="entry name" value="Plug_dom"/>
</dbReference>
<accession>A0A0N0M1T1</accession>
<dbReference type="PATRIC" id="fig|187330.3.peg.268"/>
<keyword evidence="4" id="KW-0410">Iron transport</keyword>
<dbReference type="InterPro" id="IPR000531">
    <property type="entry name" value="Beta-barrel_TonB"/>
</dbReference>
<evidence type="ECO:0000256" key="10">
    <source>
        <dbReference type="ARBA" id="ARBA00023237"/>
    </source>
</evidence>
<keyword evidence="16" id="KW-0675">Receptor</keyword>
<dbReference type="PROSITE" id="PS52016">
    <property type="entry name" value="TONB_DEPENDENT_REC_3"/>
    <property type="match status" value="1"/>
</dbReference>
<dbReference type="OrthoDB" id="127311at2"/>
<keyword evidence="10 11" id="KW-0998">Cell outer membrane</keyword>
<evidence type="ECO:0000256" key="11">
    <source>
        <dbReference type="PROSITE-ProRule" id="PRU01360"/>
    </source>
</evidence>
<comment type="caution">
    <text evidence="16">The sequence shown here is derived from an EMBL/GenBank/DDBJ whole genome shotgun (WGS) entry which is preliminary data.</text>
</comment>
<evidence type="ECO:0000256" key="13">
    <source>
        <dbReference type="SAM" id="SignalP"/>
    </source>
</evidence>
<dbReference type="Pfam" id="PF00593">
    <property type="entry name" value="TonB_dep_Rec_b-barrel"/>
    <property type="match status" value="1"/>
</dbReference>
<keyword evidence="8 12" id="KW-0798">TonB box</keyword>
<feature type="domain" description="TonB-dependent receptor-like beta-barrel" evidence="14">
    <location>
        <begin position="254"/>
        <end position="644"/>
    </location>
</feature>
<evidence type="ECO:0000256" key="5">
    <source>
        <dbReference type="ARBA" id="ARBA00022692"/>
    </source>
</evidence>
<comment type="similarity">
    <text evidence="11 12">Belongs to the TonB-dependent receptor family.</text>
</comment>
<dbReference type="InterPro" id="IPR036942">
    <property type="entry name" value="Beta-barrel_TonB_sf"/>
</dbReference>
<dbReference type="SUPFAM" id="SSF56935">
    <property type="entry name" value="Porins"/>
    <property type="match status" value="1"/>
</dbReference>
<evidence type="ECO:0000313" key="16">
    <source>
        <dbReference type="EMBL" id="KPH65591.1"/>
    </source>
</evidence>
<protein>
    <submittedName>
        <fullName evidence="16">Membrane receptor protein</fullName>
    </submittedName>
</protein>
<feature type="domain" description="TonB-dependent receptor plug" evidence="15">
    <location>
        <begin position="47"/>
        <end position="160"/>
    </location>
</feature>
<dbReference type="GO" id="GO:0009279">
    <property type="term" value="C:cell outer membrane"/>
    <property type="evidence" value="ECO:0007669"/>
    <property type="project" value="UniProtKB-SubCell"/>
</dbReference>
<feature type="signal peptide" evidence="13">
    <location>
        <begin position="1"/>
        <end position="20"/>
    </location>
</feature>
<dbReference type="Proteomes" id="UP000037848">
    <property type="component" value="Unassembled WGS sequence"/>
</dbReference>
<evidence type="ECO:0000256" key="2">
    <source>
        <dbReference type="ARBA" id="ARBA00022448"/>
    </source>
</evidence>
<proteinExistence type="inferred from homology"/>
<gene>
    <name evidence="16" type="ORF">ADS77_01290</name>
</gene>
<dbReference type="InterPro" id="IPR039426">
    <property type="entry name" value="TonB-dep_rcpt-like"/>
</dbReference>
<keyword evidence="6" id="KW-0408">Iron</keyword>
<reference evidence="16 17" key="1">
    <citation type="submission" date="2015-08" db="EMBL/GenBank/DDBJ databases">
        <title>Draft Genome Sequence of Pseudoalteromonas porphyrae UCD-SED14.</title>
        <authorList>
            <person name="Coil D.A."/>
            <person name="Jospin G."/>
            <person name="Lee R.D."/>
            <person name="Eisen J.A."/>
        </authorList>
    </citation>
    <scope>NUCLEOTIDE SEQUENCE [LARGE SCALE GENOMIC DNA]</scope>
    <source>
        <strain evidence="16 17">UCD-SED14</strain>
    </source>
</reference>
<keyword evidence="9 11" id="KW-0472">Membrane</keyword>
<dbReference type="Pfam" id="PF07715">
    <property type="entry name" value="Plug"/>
    <property type="match status" value="1"/>
</dbReference>
<evidence type="ECO:0000256" key="7">
    <source>
        <dbReference type="ARBA" id="ARBA00023065"/>
    </source>
</evidence>
<keyword evidence="13" id="KW-0732">Signal</keyword>
<keyword evidence="5 11" id="KW-0812">Transmembrane</keyword>
<evidence type="ECO:0000313" key="17">
    <source>
        <dbReference type="Proteomes" id="UP000037848"/>
    </source>
</evidence>
<dbReference type="PANTHER" id="PTHR32552">
    <property type="entry name" value="FERRICHROME IRON RECEPTOR-RELATED"/>
    <property type="match status" value="1"/>
</dbReference>
<dbReference type="Gene3D" id="2.170.130.10">
    <property type="entry name" value="TonB-dependent receptor, plug domain"/>
    <property type="match status" value="1"/>
</dbReference>
<evidence type="ECO:0000256" key="12">
    <source>
        <dbReference type="RuleBase" id="RU003357"/>
    </source>
</evidence>
<name>A0A0N0M1T1_9GAMM</name>
<evidence type="ECO:0000256" key="8">
    <source>
        <dbReference type="ARBA" id="ARBA00023077"/>
    </source>
</evidence>
<evidence type="ECO:0000256" key="4">
    <source>
        <dbReference type="ARBA" id="ARBA00022496"/>
    </source>
</evidence>
<evidence type="ECO:0000256" key="1">
    <source>
        <dbReference type="ARBA" id="ARBA00004571"/>
    </source>
</evidence>